<dbReference type="Proteomes" id="UP000094707">
    <property type="component" value="Chromosome I"/>
</dbReference>
<dbReference type="InterPro" id="IPR026170">
    <property type="entry name" value="FAM173A/B"/>
</dbReference>
<dbReference type="KEGG" id="mcub:MCBB_0818"/>
<dbReference type="RefSeq" id="WP_071906557.1">
    <property type="nucleotide sequence ID" value="NZ_LT607756.1"/>
</dbReference>
<evidence type="ECO:0000313" key="6">
    <source>
        <dbReference type="Proteomes" id="UP000094707"/>
    </source>
</evidence>
<protein>
    <recommendedName>
        <fullName evidence="7">DOT1 domain-containing protein</fullName>
    </recommendedName>
</protein>
<evidence type="ECO:0000256" key="1">
    <source>
        <dbReference type="ARBA" id="ARBA00022603"/>
    </source>
</evidence>
<dbReference type="GO" id="GO:0016279">
    <property type="term" value="F:protein-lysine N-methyltransferase activity"/>
    <property type="evidence" value="ECO:0007669"/>
    <property type="project" value="InterPro"/>
</dbReference>
<keyword evidence="6" id="KW-1185">Reference proteome</keyword>
<reference evidence="5 6" key="1">
    <citation type="submission" date="2016-08" db="EMBL/GenBank/DDBJ databases">
        <authorList>
            <person name="Seilhamer J.J."/>
        </authorList>
    </citation>
    <scope>NUCLEOTIDE SEQUENCE [LARGE SCALE GENOMIC DNA]</scope>
    <source>
        <strain evidence="5">Buetzberg</strain>
    </source>
</reference>
<keyword evidence="3" id="KW-0949">S-adenosyl-L-methionine</keyword>
<evidence type="ECO:0000256" key="4">
    <source>
        <dbReference type="SAM" id="Phobius"/>
    </source>
</evidence>
<keyword evidence="2" id="KW-0808">Transferase</keyword>
<dbReference type="GO" id="GO:0032259">
    <property type="term" value="P:methylation"/>
    <property type="evidence" value="ECO:0007669"/>
    <property type="project" value="UniProtKB-KW"/>
</dbReference>
<dbReference type="InterPro" id="IPR029063">
    <property type="entry name" value="SAM-dependent_MTases_sf"/>
</dbReference>
<gene>
    <name evidence="5" type="ORF">MCBB_0818</name>
</gene>
<organism evidence="5 6">
    <name type="scientific">Methanobacterium congolense</name>
    <dbReference type="NCBI Taxonomy" id="118062"/>
    <lineage>
        <taxon>Archaea</taxon>
        <taxon>Methanobacteriati</taxon>
        <taxon>Methanobacteriota</taxon>
        <taxon>Methanomada group</taxon>
        <taxon>Methanobacteria</taxon>
        <taxon>Methanobacteriales</taxon>
        <taxon>Methanobacteriaceae</taxon>
        <taxon>Methanobacterium</taxon>
    </lineage>
</organism>
<feature type="transmembrane region" description="Helical" evidence="4">
    <location>
        <begin position="6"/>
        <end position="30"/>
    </location>
</feature>
<dbReference type="PANTHER" id="PTHR13610:SF11">
    <property type="entry name" value="METHYLTRANSFERASE DOMAIN-CONTAINING PROTEIN"/>
    <property type="match status" value="1"/>
</dbReference>
<proteinExistence type="predicted"/>
<dbReference type="EMBL" id="LT607756">
    <property type="protein sequence ID" value="SCG85383.1"/>
    <property type="molecule type" value="Genomic_DNA"/>
</dbReference>
<dbReference type="GeneID" id="30411669"/>
<dbReference type="SUPFAM" id="SSF53335">
    <property type="entry name" value="S-adenosyl-L-methionine-dependent methyltransferases"/>
    <property type="match status" value="1"/>
</dbReference>
<dbReference type="PANTHER" id="PTHR13610">
    <property type="entry name" value="METHYLTRANSFERASE DOMAIN-CONTAINING PROTEIN"/>
    <property type="match status" value="1"/>
</dbReference>
<evidence type="ECO:0000256" key="3">
    <source>
        <dbReference type="ARBA" id="ARBA00022691"/>
    </source>
</evidence>
<dbReference type="Gene3D" id="3.40.50.150">
    <property type="entry name" value="Vaccinia Virus protein VP39"/>
    <property type="match status" value="1"/>
</dbReference>
<keyword evidence="4" id="KW-0812">Transmembrane</keyword>
<keyword evidence="1" id="KW-0489">Methyltransferase</keyword>
<accession>A0A1D3L1F1</accession>
<name>A0A1D3L1F1_9EURY</name>
<dbReference type="PATRIC" id="fig|129848.4.peg.820"/>
<evidence type="ECO:0000313" key="5">
    <source>
        <dbReference type="EMBL" id="SCG85383.1"/>
    </source>
</evidence>
<keyword evidence="4" id="KW-0472">Membrane</keyword>
<keyword evidence="4" id="KW-1133">Transmembrane helix</keyword>
<dbReference type="AlphaFoldDB" id="A0A1D3L1F1"/>
<evidence type="ECO:0000256" key="2">
    <source>
        <dbReference type="ARBA" id="ARBA00022679"/>
    </source>
</evidence>
<dbReference type="STRING" id="118062.MCBB_0818"/>
<evidence type="ECO:0008006" key="7">
    <source>
        <dbReference type="Google" id="ProtNLM"/>
    </source>
</evidence>
<sequence>MFLESIILIILLFIFLPVWILWTFFIGAGWQPTSRRVVKKMLDLAELEPEDILYDLGSGDGRILKEACKSYGAYSVGLEADPLRVLWSRLNLRFSGLSDMSHVTWGNFFNYHIGDASVVTIFLWRETNERLKAKFQEELKPGTRIVSYYWKIEGWKPQNIDKKEKIYLYVVC</sequence>